<reference evidence="1 2" key="1">
    <citation type="journal article" date="2023" name="Ecotoxicol. Environ. Saf.">
        <title>Mercury remediation potential of mercury-resistant strain Rheinheimera metallidurans sp. nov. isolated from a municipal waste dumping site.</title>
        <authorList>
            <person name="Yadav V."/>
            <person name="Manjhi A."/>
            <person name="Vadakedath N."/>
        </authorList>
    </citation>
    <scope>NUCLEOTIDE SEQUENCE [LARGE SCALE GENOMIC DNA]</scope>
    <source>
        <strain evidence="1 2">E-49</strain>
    </source>
</reference>
<dbReference type="RefSeq" id="WP_335737337.1">
    <property type="nucleotide sequence ID" value="NZ_JALAAR010000017.1"/>
</dbReference>
<dbReference type="EMBL" id="JALAAR010000017">
    <property type="protein sequence ID" value="MEH8018943.1"/>
    <property type="molecule type" value="Genomic_DNA"/>
</dbReference>
<sequence>MSVTECDFQKKNSNAVDAVDLNKLYQTLSDNFTLSQEHLRIACFPTLCCAVEAVGGSVSLNISNLSSHAAYSVEVLSVINYSADDIPISDFIEKYVDEKYRSKISVVEGEDYGVLQSMEYCMFPPKKALNIALEMSAISDCVYVFLQFRDILGNNYYQVFWFFNQHLEPDYTFKLGALTPAIPTVMERVSLRTDKFDNINIAVDSFDSDFLDTLKISFPCHFLRGSVRDIEDRGRWQDI</sequence>
<dbReference type="Proteomes" id="UP001375382">
    <property type="component" value="Unassembled WGS sequence"/>
</dbReference>
<comment type="caution">
    <text evidence="1">The sequence shown here is derived from an EMBL/GenBank/DDBJ whole genome shotgun (WGS) entry which is preliminary data.</text>
</comment>
<gene>
    <name evidence="1" type="ORF">MN202_17000</name>
</gene>
<organism evidence="1 2">
    <name type="scientific">Rheinheimera muenzenbergensis</name>
    <dbReference type="NCBI Taxonomy" id="1193628"/>
    <lineage>
        <taxon>Bacteria</taxon>
        <taxon>Pseudomonadati</taxon>
        <taxon>Pseudomonadota</taxon>
        <taxon>Gammaproteobacteria</taxon>
        <taxon>Chromatiales</taxon>
        <taxon>Chromatiaceae</taxon>
        <taxon>Rheinheimera</taxon>
    </lineage>
</organism>
<protein>
    <submittedName>
        <fullName evidence="1">Uncharacterized protein</fullName>
    </submittedName>
</protein>
<keyword evidence="2" id="KW-1185">Reference proteome</keyword>
<proteinExistence type="predicted"/>
<name>A0ABU8CAR7_9GAMM</name>
<evidence type="ECO:0000313" key="2">
    <source>
        <dbReference type="Proteomes" id="UP001375382"/>
    </source>
</evidence>
<evidence type="ECO:0000313" key="1">
    <source>
        <dbReference type="EMBL" id="MEH8018943.1"/>
    </source>
</evidence>
<accession>A0ABU8CAR7</accession>